<dbReference type="AlphaFoldDB" id="A0A9P0G9T1"/>
<sequence length="596" mass="69335">MSRPKRNPGPLPPRWLHCPRKSENLIVGKFMALKTPLSSDFDDQVPQDCRFDPKMIFSYAKVKKIKFGLWIDLTNTTRFYNKKVIEGFDCKYVKLQCRGHGETPSLEQTETFVELVHNFISRYPLDSIAVHCTHGFNRTGFLIVSYMVKRMDYGVEKALGMFAESRPVGIYKEDYIMELYRRYDDVEDAPPPPPLPDWCLESDDTNGNDLNDYDDPREQGASTSSKLPEGIPHTKKYRNNEKPKFMEGVPGVHLFEAQPKAHQLQRKVQVMCDWKSKGFPGSQPVSMDVTNLKFLQEKPYRVSWKADGMRYMMLIDGEDEVYFFDRDHNVFQVDLLRFVHRKDLRKHLKDTLIDGEMVIDKVNGKDIPRYLAYDIVVFEGQKVGQMPFHPVRLQCLENEIIKPRYFAMESGIIKKANEPFSVRKKDFWQITQAASLLGEKFASTLSHEPDGLIFQPSKEPYTAGRCDDVLKWKPLSLNSVDFRLKIVTEGGEGKLPKKKGYLYVGHQHSPFAQMRYSKTLKDLDNKIIECKFEDHQWKFMRERTDKSFPNSSDTAKAVCESIQNPVTKEMLLEFIEKYRFNDDSEMMPPPSKMIKR</sequence>
<keyword evidence="5 12" id="KW-0547">Nucleotide-binding</keyword>
<keyword evidence="8 12" id="KW-0506">mRNA capping</keyword>
<keyword evidence="3 12" id="KW-0808">Transferase</keyword>
<dbReference type="Gene3D" id="3.30.470.30">
    <property type="entry name" value="DNA ligase/mRNA capping enzyme"/>
    <property type="match status" value="1"/>
</dbReference>
<comment type="subcellular location">
    <subcellularLocation>
        <location evidence="1 12">Nucleus</location>
    </subcellularLocation>
</comment>
<evidence type="ECO:0000256" key="10">
    <source>
        <dbReference type="ARBA" id="ARBA00023242"/>
    </source>
</evidence>
<evidence type="ECO:0000256" key="7">
    <source>
        <dbReference type="ARBA" id="ARBA00022912"/>
    </source>
</evidence>
<dbReference type="InterPro" id="IPR000387">
    <property type="entry name" value="Tyr_Pase_dom"/>
</dbReference>
<dbReference type="FunFam" id="2.40.50.140:FF:000111">
    <property type="entry name" value="mRNA-capping enzyme"/>
    <property type="match status" value="1"/>
</dbReference>
<accession>A0A9P0G9T1</accession>
<dbReference type="InterPro" id="IPR020422">
    <property type="entry name" value="TYR_PHOSPHATASE_DUAL_dom"/>
</dbReference>
<keyword evidence="6 12" id="KW-0378">Hydrolase</keyword>
<evidence type="ECO:0000313" key="20">
    <source>
        <dbReference type="Proteomes" id="UP001153636"/>
    </source>
</evidence>
<keyword evidence="9 12" id="KW-0342">GTP-binding</keyword>
<dbReference type="SUPFAM" id="SSF56091">
    <property type="entry name" value="DNA ligase/mRNA capping enzyme, catalytic domain"/>
    <property type="match status" value="1"/>
</dbReference>
<dbReference type="SUPFAM" id="SSF50249">
    <property type="entry name" value="Nucleic acid-binding proteins"/>
    <property type="match status" value="1"/>
</dbReference>
<feature type="domain" description="Tyrosine specific protein phosphatases" evidence="18">
    <location>
        <begin position="110"/>
        <end position="177"/>
    </location>
</feature>
<protein>
    <recommendedName>
        <fullName evidence="12">mRNA-capping enzyme</fullName>
    </recommendedName>
    <domain>
        <recommendedName>
            <fullName evidence="12">mRNA 5'-triphosphate monophosphatase</fullName>
            <ecNumber evidence="12">3.6.1.74</ecNumber>
        </recommendedName>
        <alternativeName>
            <fullName evidence="12">mRNA 5'-phosphatase</fullName>
        </alternativeName>
    </domain>
    <domain>
        <recommendedName>
            <fullName evidence="12">mRNA guanylyltransferase</fullName>
            <ecNumber evidence="12">2.7.7.50</ecNumber>
        </recommendedName>
        <alternativeName>
            <fullName evidence="12">GTP--RNA guanylyltransferase</fullName>
            <shortName evidence="12">GTase</shortName>
        </alternativeName>
    </domain>
</protein>
<dbReference type="EMBL" id="OV651830">
    <property type="protein sequence ID" value="CAH1105243.1"/>
    <property type="molecule type" value="Genomic_DNA"/>
</dbReference>
<feature type="binding site" evidence="15">
    <location>
        <begin position="471"/>
        <end position="473"/>
    </location>
    <ligand>
        <name>GTP</name>
        <dbReference type="ChEBI" id="CHEBI:37565"/>
    </ligand>
</feature>
<evidence type="ECO:0000256" key="12">
    <source>
        <dbReference type="PIRNR" id="PIRNR036958"/>
    </source>
</evidence>
<dbReference type="InterPro" id="IPR000340">
    <property type="entry name" value="Dual-sp_phosphatase_cat-dom"/>
</dbReference>
<dbReference type="FunFam" id="3.30.470.30:FF:000040">
    <property type="entry name" value="mRNA-capping enzyme"/>
    <property type="match status" value="1"/>
</dbReference>
<comment type="similarity">
    <text evidence="12">In the C-terminal section; belongs to the eukaryotic GTase family.</text>
</comment>
<proteinExistence type="inferred from homology"/>
<evidence type="ECO:0000256" key="13">
    <source>
        <dbReference type="PIRSR" id="PIRSR036958-1"/>
    </source>
</evidence>
<comment type="catalytic activity">
    <reaction evidence="11">
        <text>a 5'-end diphospho-ribonucleoside in mRNA + GTP + H(+) = a 5'-end (5'-triphosphoguanosine)-ribonucleoside in mRNA + diphosphate</text>
        <dbReference type="Rhea" id="RHEA:67012"/>
        <dbReference type="Rhea" id="RHEA-COMP:17165"/>
        <dbReference type="Rhea" id="RHEA-COMP:17166"/>
        <dbReference type="ChEBI" id="CHEBI:15378"/>
        <dbReference type="ChEBI" id="CHEBI:33019"/>
        <dbReference type="ChEBI" id="CHEBI:37565"/>
        <dbReference type="ChEBI" id="CHEBI:167616"/>
        <dbReference type="ChEBI" id="CHEBI:167617"/>
        <dbReference type="EC" id="2.7.7.50"/>
    </reaction>
    <physiologicalReaction direction="left-to-right" evidence="11">
        <dbReference type="Rhea" id="RHEA:67013"/>
    </physiologicalReaction>
</comment>
<evidence type="ECO:0000256" key="1">
    <source>
        <dbReference type="ARBA" id="ARBA00004123"/>
    </source>
</evidence>
<dbReference type="GO" id="GO:0140818">
    <property type="term" value="F:mRNA 5'-triphosphate monophosphatase activity"/>
    <property type="evidence" value="ECO:0007669"/>
    <property type="project" value="UniProtKB-EC"/>
</dbReference>
<evidence type="ECO:0000256" key="2">
    <source>
        <dbReference type="ARBA" id="ARBA00022664"/>
    </source>
</evidence>
<evidence type="ECO:0000256" key="5">
    <source>
        <dbReference type="ARBA" id="ARBA00022741"/>
    </source>
</evidence>
<feature type="region of interest" description="Disordered" evidence="16">
    <location>
        <begin position="191"/>
        <end position="242"/>
    </location>
</feature>
<dbReference type="FunFam" id="3.90.190.10:FF:000040">
    <property type="entry name" value="mRNA-capping enzyme"/>
    <property type="match status" value="1"/>
</dbReference>
<dbReference type="GO" id="GO:0006370">
    <property type="term" value="P:7-methylguanosine mRNA capping"/>
    <property type="evidence" value="ECO:0007669"/>
    <property type="project" value="UniProtKB-UniRule"/>
</dbReference>
<evidence type="ECO:0000256" key="8">
    <source>
        <dbReference type="ARBA" id="ARBA00023042"/>
    </source>
</evidence>
<dbReference type="GO" id="GO:0004721">
    <property type="term" value="F:phosphoprotein phosphatase activity"/>
    <property type="evidence" value="ECO:0007669"/>
    <property type="project" value="UniProtKB-UniRule"/>
</dbReference>
<dbReference type="CDD" id="cd07895">
    <property type="entry name" value="Adenylation_mRNA_capping"/>
    <property type="match status" value="1"/>
</dbReference>
<dbReference type="GO" id="GO:0005524">
    <property type="term" value="F:ATP binding"/>
    <property type="evidence" value="ECO:0007669"/>
    <property type="project" value="InterPro"/>
</dbReference>
<evidence type="ECO:0000256" key="4">
    <source>
        <dbReference type="ARBA" id="ARBA00022695"/>
    </source>
</evidence>
<keyword evidence="20" id="KW-1185">Reference proteome</keyword>
<dbReference type="InterPro" id="IPR051029">
    <property type="entry name" value="mRNA_Capping_Enz/RNA_Phosphat"/>
</dbReference>
<evidence type="ECO:0000256" key="11">
    <source>
        <dbReference type="ARBA" id="ARBA00044624"/>
    </source>
</evidence>
<feature type="active site" description="N6-GMP-lysine intermediate" evidence="14">
    <location>
        <position position="305"/>
    </location>
</feature>
<dbReference type="GO" id="GO:0005634">
    <property type="term" value="C:nucleus"/>
    <property type="evidence" value="ECO:0007669"/>
    <property type="project" value="UniProtKB-SubCell"/>
</dbReference>
<evidence type="ECO:0000313" key="19">
    <source>
        <dbReference type="EMBL" id="CAH1105243.1"/>
    </source>
</evidence>
<feature type="binding site" evidence="15">
    <location>
        <begin position="541"/>
        <end position="546"/>
    </location>
    <ligand>
        <name>GTP</name>
        <dbReference type="ChEBI" id="CHEBI:37565"/>
    </ligand>
</feature>
<dbReference type="Gene3D" id="3.90.190.10">
    <property type="entry name" value="Protein tyrosine phosphatase superfamily"/>
    <property type="match status" value="1"/>
</dbReference>
<dbReference type="PROSITE" id="PS50056">
    <property type="entry name" value="TYR_PHOSPHATASE_2"/>
    <property type="match status" value="1"/>
</dbReference>
<evidence type="ECO:0000256" key="15">
    <source>
        <dbReference type="PIRSR" id="PIRSR036958-3"/>
    </source>
</evidence>
<keyword evidence="2 12" id="KW-0507">mRNA processing</keyword>
<dbReference type="InterPro" id="IPR017074">
    <property type="entry name" value="mRNA_cap_enz_bifunc"/>
</dbReference>
<organism evidence="19 20">
    <name type="scientific">Psylliodes chrysocephalus</name>
    <dbReference type="NCBI Taxonomy" id="3402493"/>
    <lineage>
        <taxon>Eukaryota</taxon>
        <taxon>Metazoa</taxon>
        <taxon>Ecdysozoa</taxon>
        <taxon>Arthropoda</taxon>
        <taxon>Hexapoda</taxon>
        <taxon>Insecta</taxon>
        <taxon>Pterygota</taxon>
        <taxon>Neoptera</taxon>
        <taxon>Endopterygota</taxon>
        <taxon>Coleoptera</taxon>
        <taxon>Polyphaga</taxon>
        <taxon>Cucujiformia</taxon>
        <taxon>Chrysomeloidea</taxon>
        <taxon>Chrysomelidae</taxon>
        <taxon>Galerucinae</taxon>
        <taxon>Alticini</taxon>
        <taxon>Psylliodes</taxon>
    </lineage>
</organism>
<feature type="active site" description="Phosphocysteine intermediate" evidence="13">
    <location>
        <position position="132"/>
    </location>
</feature>
<dbReference type="Proteomes" id="UP001153636">
    <property type="component" value="Chromosome 18"/>
</dbReference>
<dbReference type="PANTHER" id="PTHR10367:SF17">
    <property type="entry name" value="MRNA-CAPPING ENZYME"/>
    <property type="match status" value="1"/>
</dbReference>
<dbReference type="GO" id="GO:0004484">
    <property type="term" value="F:mRNA guanylyltransferase activity"/>
    <property type="evidence" value="ECO:0007669"/>
    <property type="project" value="UniProtKB-UniRule"/>
</dbReference>
<evidence type="ECO:0000256" key="9">
    <source>
        <dbReference type="ARBA" id="ARBA00023134"/>
    </source>
</evidence>
<dbReference type="Pfam" id="PF01331">
    <property type="entry name" value="mRNA_cap_enzyme"/>
    <property type="match status" value="1"/>
</dbReference>
<dbReference type="PROSITE" id="PS00383">
    <property type="entry name" value="TYR_PHOSPHATASE_1"/>
    <property type="match status" value="1"/>
</dbReference>
<dbReference type="Gene3D" id="3.30.1490.430">
    <property type="match status" value="1"/>
</dbReference>
<dbReference type="PIRSF" id="PIRSF036958">
    <property type="entry name" value="mRNA_capping_HCE"/>
    <property type="match status" value="1"/>
</dbReference>
<dbReference type="InterPro" id="IPR012340">
    <property type="entry name" value="NA-bd_OB-fold"/>
</dbReference>
<comment type="function">
    <text evidence="12">Bifunctional mRNA-capping enzyme exhibiting RNA 5'-triphosphate monophosphatase activity in the N-terminal part and mRNA guanylyltransferase activity in the C-terminal part. Catalyzes the first two steps of cap formation: by removing the gamma-phosphate from the 5'-triphosphate end of nascent mRNA to yield a diphosphate end, and by transferring the GMP moiety of GTP to the 5'-diphosphate terminus of RNA via a covalent enzyme-GMP reaction intermediate.</text>
</comment>
<evidence type="ECO:0000256" key="6">
    <source>
        <dbReference type="ARBA" id="ARBA00022801"/>
    </source>
</evidence>
<comment type="similarity">
    <text evidence="12">In the N-terminal section; belongs to the non-receptor class of the protein-tyrosine phosphatase family.</text>
</comment>
<dbReference type="CDD" id="cd17664">
    <property type="entry name" value="Mce1_N"/>
    <property type="match status" value="1"/>
</dbReference>
<dbReference type="OrthoDB" id="200924at2759"/>
<keyword evidence="10 12" id="KW-0539">Nucleus</keyword>
<dbReference type="GO" id="GO:0005525">
    <property type="term" value="F:GTP binding"/>
    <property type="evidence" value="ECO:0007669"/>
    <property type="project" value="UniProtKB-UniRule"/>
</dbReference>
<comment type="catalytic activity">
    <reaction evidence="12">
        <text>a 5'-end triphospho-ribonucleoside in mRNA + H2O = a 5'-end diphospho-ribonucleoside in mRNA + phosphate + H(+)</text>
        <dbReference type="Rhea" id="RHEA:67004"/>
        <dbReference type="Rhea" id="RHEA-COMP:17164"/>
        <dbReference type="Rhea" id="RHEA-COMP:17165"/>
        <dbReference type="ChEBI" id="CHEBI:15377"/>
        <dbReference type="ChEBI" id="CHEBI:15378"/>
        <dbReference type="ChEBI" id="CHEBI:43474"/>
        <dbReference type="ChEBI" id="CHEBI:167616"/>
        <dbReference type="ChEBI" id="CHEBI:167618"/>
        <dbReference type="EC" id="3.6.1.74"/>
    </reaction>
</comment>
<dbReference type="SUPFAM" id="SSF52799">
    <property type="entry name" value="(Phosphotyrosine protein) phosphatases II"/>
    <property type="match status" value="1"/>
</dbReference>
<feature type="binding site" evidence="15">
    <location>
        <position position="310"/>
    </location>
    <ligand>
        <name>GTP</name>
        <dbReference type="ChEBI" id="CHEBI:37565"/>
    </ligand>
</feature>
<evidence type="ECO:0000259" key="18">
    <source>
        <dbReference type="PROSITE" id="PS50056"/>
    </source>
</evidence>
<dbReference type="InterPro" id="IPR029021">
    <property type="entry name" value="Prot-tyrosine_phosphatase-like"/>
</dbReference>
<evidence type="ECO:0000256" key="3">
    <source>
        <dbReference type="ARBA" id="ARBA00022679"/>
    </source>
</evidence>
<keyword evidence="7" id="KW-0904">Protein phosphatase</keyword>
<dbReference type="Pfam" id="PF03919">
    <property type="entry name" value="mRNA_cap_C"/>
    <property type="match status" value="1"/>
</dbReference>
<dbReference type="GO" id="GO:0004651">
    <property type="term" value="F:polynucleotide 5'-phosphatase activity"/>
    <property type="evidence" value="ECO:0007669"/>
    <property type="project" value="UniProtKB-UniRule"/>
</dbReference>
<evidence type="ECO:0000256" key="16">
    <source>
        <dbReference type="SAM" id="MobiDB-lite"/>
    </source>
</evidence>
<dbReference type="InterPro" id="IPR001339">
    <property type="entry name" value="mRNA_cap_enzyme_adenylation"/>
</dbReference>
<feature type="binding site" evidence="15">
    <location>
        <position position="326"/>
    </location>
    <ligand>
        <name>GTP</name>
        <dbReference type="ChEBI" id="CHEBI:37565"/>
    </ligand>
</feature>
<dbReference type="InterPro" id="IPR016130">
    <property type="entry name" value="Tyr_Pase_AS"/>
</dbReference>
<dbReference type="PANTHER" id="PTHR10367">
    <property type="entry name" value="MRNA-CAPPING ENZYME"/>
    <property type="match status" value="1"/>
</dbReference>
<dbReference type="EC" id="3.6.1.74" evidence="12"/>
<reference evidence="19" key="1">
    <citation type="submission" date="2022-01" db="EMBL/GenBank/DDBJ databases">
        <authorList>
            <person name="King R."/>
        </authorList>
    </citation>
    <scope>NUCLEOTIDE SEQUENCE</scope>
</reference>
<dbReference type="InterPro" id="IPR013846">
    <property type="entry name" value="mRNA_cap_enzyme_C"/>
</dbReference>
<keyword evidence="4 12" id="KW-0548">Nucleotidyltransferase</keyword>
<feature type="domain" description="Tyrosine-protein phosphatase" evidence="17">
    <location>
        <begin position="40"/>
        <end position="189"/>
    </location>
</feature>
<evidence type="ECO:0000256" key="14">
    <source>
        <dbReference type="PIRSR" id="PIRSR036958-2"/>
    </source>
</evidence>
<dbReference type="Pfam" id="PF00782">
    <property type="entry name" value="DSPc"/>
    <property type="match status" value="1"/>
</dbReference>
<evidence type="ECO:0000259" key="17">
    <source>
        <dbReference type="PROSITE" id="PS50054"/>
    </source>
</evidence>
<name>A0A9P0G9T1_9CUCU</name>
<gene>
    <name evidence="19" type="ORF">PSYICH_LOCUS5644</name>
</gene>
<feature type="binding site" evidence="15">
    <location>
        <begin position="354"/>
        <end position="356"/>
    </location>
    <ligand>
        <name>GTP</name>
        <dbReference type="ChEBI" id="CHEBI:37565"/>
    </ligand>
</feature>
<dbReference type="EC" id="2.7.7.50" evidence="12"/>
<dbReference type="Gene3D" id="2.40.50.140">
    <property type="entry name" value="Nucleic acid-binding proteins"/>
    <property type="match status" value="1"/>
</dbReference>
<dbReference type="PROSITE" id="PS50054">
    <property type="entry name" value="TYR_PHOSPHATASE_DUAL"/>
    <property type="match status" value="1"/>
</dbReference>
<feature type="compositionally biased region" description="Acidic residues" evidence="16">
    <location>
        <begin position="200"/>
        <end position="215"/>
    </location>
</feature>